<dbReference type="Proteomes" id="UP001434883">
    <property type="component" value="Unassembled WGS sequence"/>
</dbReference>
<proteinExistence type="predicted"/>
<feature type="transmembrane region" description="Helical" evidence="1">
    <location>
        <begin position="12"/>
        <end position="34"/>
    </location>
</feature>
<dbReference type="EMBL" id="JAHRIN010025280">
    <property type="protein sequence ID" value="MEQ2199438.1"/>
    <property type="molecule type" value="Genomic_DNA"/>
</dbReference>
<evidence type="ECO:0000313" key="3">
    <source>
        <dbReference type="Proteomes" id="UP001434883"/>
    </source>
</evidence>
<keyword evidence="1" id="KW-0472">Membrane</keyword>
<keyword evidence="3" id="KW-1185">Reference proteome</keyword>
<keyword evidence="1" id="KW-1133">Transmembrane helix</keyword>
<sequence>MRCQIKCRRDQIYLWLSGTFTLPSLLLPVFSLTYRKYNISCLDTFIVTNKHGNHGGEIKGIPPITPIKVTSFRKLARDEQHVYYTAKSSLLYSQWYSNKWWKTYYNLRNKHLKTKFDERLLLRSVHHN</sequence>
<organism evidence="2 3">
    <name type="scientific">Xenoophorus captivus</name>
    <dbReference type="NCBI Taxonomy" id="1517983"/>
    <lineage>
        <taxon>Eukaryota</taxon>
        <taxon>Metazoa</taxon>
        <taxon>Chordata</taxon>
        <taxon>Craniata</taxon>
        <taxon>Vertebrata</taxon>
        <taxon>Euteleostomi</taxon>
        <taxon>Actinopterygii</taxon>
        <taxon>Neopterygii</taxon>
        <taxon>Teleostei</taxon>
        <taxon>Neoteleostei</taxon>
        <taxon>Acanthomorphata</taxon>
        <taxon>Ovalentaria</taxon>
        <taxon>Atherinomorphae</taxon>
        <taxon>Cyprinodontiformes</taxon>
        <taxon>Goodeidae</taxon>
        <taxon>Xenoophorus</taxon>
    </lineage>
</organism>
<name>A0ABV0QVK1_9TELE</name>
<accession>A0ABV0QVK1</accession>
<keyword evidence="1" id="KW-0812">Transmembrane</keyword>
<gene>
    <name evidence="2" type="ORF">XENOCAPTIV_027579</name>
</gene>
<comment type="caution">
    <text evidence="2">The sequence shown here is derived from an EMBL/GenBank/DDBJ whole genome shotgun (WGS) entry which is preliminary data.</text>
</comment>
<evidence type="ECO:0000256" key="1">
    <source>
        <dbReference type="SAM" id="Phobius"/>
    </source>
</evidence>
<evidence type="ECO:0000313" key="2">
    <source>
        <dbReference type="EMBL" id="MEQ2199438.1"/>
    </source>
</evidence>
<reference evidence="2 3" key="1">
    <citation type="submission" date="2021-06" db="EMBL/GenBank/DDBJ databases">
        <authorList>
            <person name="Palmer J.M."/>
        </authorList>
    </citation>
    <scope>NUCLEOTIDE SEQUENCE [LARGE SCALE GENOMIC DNA]</scope>
    <source>
        <strain evidence="2 3">XC_2019</strain>
        <tissue evidence="2">Muscle</tissue>
    </source>
</reference>
<protein>
    <submittedName>
        <fullName evidence="2">Uncharacterized protein</fullName>
    </submittedName>
</protein>